<dbReference type="EMBL" id="JAUEPN010000002">
    <property type="protein sequence ID" value="KAK3298780.1"/>
    <property type="molecule type" value="Genomic_DNA"/>
</dbReference>
<dbReference type="Pfam" id="PF01266">
    <property type="entry name" value="DAO"/>
    <property type="match status" value="1"/>
</dbReference>
<evidence type="ECO:0000313" key="3">
    <source>
        <dbReference type="EMBL" id="KAK3298780.1"/>
    </source>
</evidence>
<sequence>MAAQLYPYKLVAWLLERLLDKHDVAAFNLQTNTPVTRIQPYGERGSSSWLVHTDRGQVRTRDVLLATNAYTSHLVPNMTGPITPVRAQVCALEPPPEATQLPHSYVWIKGADHQYLIQRGSEDAQSNDGDHEGASKSQPEDSFIVFGGERPAAEGRDEGISCDDEVDPANKSNKSPEPLHTAYEWTGIMRYSSHWDPWVGRVPGGLLEDECTAPTQATGTVVQGGL</sequence>
<feature type="region of interest" description="Disordered" evidence="1">
    <location>
        <begin position="121"/>
        <end position="178"/>
    </location>
</feature>
<evidence type="ECO:0000259" key="2">
    <source>
        <dbReference type="Pfam" id="PF01266"/>
    </source>
</evidence>
<dbReference type="SUPFAM" id="SSF51905">
    <property type="entry name" value="FAD/NAD(P)-binding domain"/>
    <property type="match status" value="1"/>
</dbReference>
<proteinExistence type="predicted"/>
<evidence type="ECO:0000313" key="4">
    <source>
        <dbReference type="Proteomes" id="UP001278766"/>
    </source>
</evidence>
<reference evidence="3" key="2">
    <citation type="submission" date="2023-06" db="EMBL/GenBank/DDBJ databases">
        <authorList>
            <consortium name="Lawrence Berkeley National Laboratory"/>
            <person name="Haridas S."/>
            <person name="Hensen N."/>
            <person name="Bonometti L."/>
            <person name="Westerberg I."/>
            <person name="Brannstrom I.O."/>
            <person name="Guillou S."/>
            <person name="Cros-Aarteil S."/>
            <person name="Calhoun S."/>
            <person name="Kuo A."/>
            <person name="Mondo S."/>
            <person name="Pangilinan J."/>
            <person name="Riley R."/>
            <person name="Labutti K."/>
            <person name="Andreopoulos B."/>
            <person name="Lipzen A."/>
            <person name="Chen C."/>
            <person name="Yanf M."/>
            <person name="Daum C."/>
            <person name="Ng V."/>
            <person name="Clum A."/>
            <person name="Steindorff A."/>
            <person name="Ohm R."/>
            <person name="Martin F."/>
            <person name="Silar P."/>
            <person name="Natvig D."/>
            <person name="Lalanne C."/>
            <person name="Gautier V."/>
            <person name="Ament-Velasquez S.L."/>
            <person name="Kruys A."/>
            <person name="Hutchinson M.I."/>
            <person name="Powell A.J."/>
            <person name="Barry K."/>
            <person name="Miller A.N."/>
            <person name="Grigoriev I.V."/>
            <person name="Debuchy R."/>
            <person name="Gladieux P."/>
            <person name="Thoren M.H."/>
            <person name="Johannesson H."/>
        </authorList>
    </citation>
    <scope>NUCLEOTIDE SEQUENCE</scope>
    <source>
        <strain evidence="3">CBS 168.71</strain>
    </source>
</reference>
<protein>
    <submittedName>
        <fullName evidence="3">FAD dependent oxidoreductase</fullName>
    </submittedName>
</protein>
<dbReference type="GO" id="GO:0005737">
    <property type="term" value="C:cytoplasm"/>
    <property type="evidence" value="ECO:0007669"/>
    <property type="project" value="TreeGrafter"/>
</dbReference>
<accession>A0AAE0HLJ6</accession>
<keyword evidence="4" id="KW-1185">Reference proteome</keyword>
<dbReference type="Gene3D" id="3.50.50.60">
    <property type="entry name" value="FAD/NAD(P)-binding domain"/>
    <property type="match status" value="1"/>
</dbReference>
<gene>
    <name evidence="3" type="ORF">B0H64DRAFT_454367</name>
</gene>
<feature type="domain" description="FAD dependent oxidoreductase" evidence="2">
    <location>
        <begin position="3"/>
        <end position="203"/>
    </location>
</feature>
<reference evidence="3" key="1">
    <citation type="journal article" date="2023" name="Mol. Phylogenet. Evol.">
        <title>Genome-scale phylogeny and comparative genomics of the fungal order Sordariales.</title>
        <authorList>
            <person name="Hensen N."/>
            <person name="Bonometti L."/>
            <person name="Westerberg I."/>
            <person name="Brannstrom I.O."/>
            <person name="Guillou S."/>
            <person name="Cros-Aarteil S."/>
            <person name="Calhoun S."/>
            <person name="Haridas S."/>
            <person name="Kuo A."/>
            <person name="Mondo S."/>
            <person name="Pangilinan J."/>
            <person name="Riley R."/>
            <person name="LaButti K."/>
            <person name="Andreopoulos B."/>
            <person name="Lipzen A."/>
            <person name="Chen C."/>
            <person name="Yan M."/>
            <person name="Daum C."/>
            <person name="Ng V."/>
            <person name="Clum A."/>
            <person name="Steindorff A."/>
            <person name="Ohm R.A."/>
            <person name="Martin F."/>
            <person name="Silar P."/>
            <person name="Natvig D.O."/>
            <person name="Lalanne C."/>
            <person name="Gautier V."/>
            <person name="Ament-Velasquez S.L."/>
            <person name="Kruys A."/>
            <person name="Hutchinson M.I."/>
            <person name="Powell A.J."/>
            <person name="Barry K."/>
            <person name="Miller A.N."/>
            <person name="Grigoriev I.V."/>
            <person name="Debuchy R."/>
            <person name="Gladieux P."/>
            <person name="Hiltunen Thoren M."/>
            <person name="Johannesson H."/>
        </authorList>
    </citation>
    <scope>NUCLEOTIDE SEQUENCE</scope>
    <source>
        <strain evidence="3">CBS 168.71</strain>
    </source>
</reference>
<comment type="caution">
    <text evidence="3">The sequence shown here is derived from an EMBL/GenBank/DDBJ whole genome shotgun (WGS) entry which is preliminary data.</text>
</comment>
<evidence type="ECO:0000256" key="1">
    <source>
        <dbReference type="SAM" id="MobiDB-lite"/>
    </source>
</evidence>
<organism evidence="3 4">
    <name type="scientific">Chaetomium fimeti</name>
    <dbReference type="NCBI Taxonomy" id="1854472"/>
    <lineage>
        <taxon>Eukaryota</taxon>
        <taxon>Fungi</taxon>
        <taxon>Dikarya</taxon>
        <taxon>Ascomycota</taxon>
        <taxon>Pezizomycotina</taxon>
        <taxon>Sordariomycetes</taxon>
        <taxon>Sordariomycetidae</taxon>
        <taxon>Sordariales</taxon>
        <taxon>Chaetomiaceae</taxon>
        <taxon>Chaetomium</taxon>
    </lineage>
</organism>
<dbReference type="InterPro" id="IPR006076">
    <property type="entry name" value="FAD-dep_OxRdtase"/>
</dbReference>
<dbReference type="PANTHER" id="PTHR13847:SF279">
    <property type="entry name" value="FAD DEPENDENT OXIDOREDUCTASE DOMAIN-CONTAINING PROTEIN-RELATED"/>
    <property type="match status" value="1"/>
</dbReference>
<dbReference type="GeneID" id="87844219"/>
<dbReference type="InterPro" id="IPR036188">
    <property type="entry name" value="FAD/NAD-bd_sf"/>
</dbReference>
<name>A0AAE0HLJ6_9PEZI</name>
<dbReference type="Gene3D" id="3.30.9.10">
    <property type="entry name" value="D-Amino Acid Oxidase, subunit A, domain 2"/>
    <property type="match status" value="1"/>
</dbReference>
<dbReference type="AlphaFoldDB" id="A0AAE0HLJ6"/>
<dbReference type="Proteomes" id="UP001278766">
    <property type="component" value="Unassembled WGS sequence"/>
</dbReference>
<dbReference type="RefSeq" id="XP_062662294.1">
    <property type="nucleotide sequence ID" value="XM_062807271.1"/>
</dbReference>
<dbReference type="PANTHER" id="PTHR13847">
    <property type="entry name" value="SARCOSINE DEHYDROGENASE-RELATED"/>
    <property type="match status" value="1"/>
</dbReference>